<feature type="chain" id="PRO_5031149252" description="Lipoprotein" evidence="1">
    <location>
        <begin position="29"/>
        <end position="152"/>
    </location>
</feature>
<organism evidence="2 3">
    <name type="scientific">Pseudoduganella violacea</name>
    <dbReference type="NCBI Taxonomy" id="1715466"/>
    <lineage>
        <taxon>Bacteria</taxon>
        <taxon>Pseudomonadati</taxon>
        <taxon>Pseudomonadota</taxon>
        <taxon>Betaproteobacteria</taxon>
        <taxon>Burkholderiales</taxon>
        <taxon>Oxalobacteraceae</taxon>
        <taxon>Telluria group</taxon>
        <taxon>Pseudoduganella</taxon>
    </lineage>
</organism>
<keyword evidence="3" id="KW-1185">Reference proteome</keyword>
<protein>
    <recommendedName>
        <fullName evidence="4">Lipoprotein</fullName>
    </recommendedName>
</protein>
<comment type="caution">
    <text evidence="2">The sequence shown here is derived from an EMBL/GenBank/DDBJ whole genome shotgun (WGS) entry which is preliminary data.</text>
</comment>
<dbReference type="EMBL" id="JACHXD010000008">
    <property type="protein sequence ID" value="MBB3119947.1"/>
    <property type="molecule type" value="Genomic_DNA"/>
</dbReference>
<evidence type="ECO:0000313" key="3">
    <source>
        <dbReference type="Proteomes" id="UP000541535"/>
    </source>
</evidence>
<gene>
    <name evidence="2" type="ORF">FHS03_003006</name>
</gene>
<evidence type="ECO:0008006" key="4">
    <source>
        <dbReference type="Google" id="ProtNLM"/>
    </source>
</evidence>
<feature type="signal peptide" evidence="1">
    <location>
        <begin position="1"/>
        <end position="28"/>
    </location>
</feature>
<reference evidence="2 3" key="1">
    <citation type="submission" date="2020-08" db="EMBL/GenBank/DDBJ databases">
        <title>Genomic Encyclopedia of Type Strains, Phase III (KMG-III): the genomes of soil and plant-associated and newly described type strains.</title>
        <authorList>
            <person name="Whitman W."/>
        </authorList>
    </citation>
    <scope>NUCLEOTIDE SEQUENCE [LARGE SCALE GENOMIC DNA]</scope>
    <source>
        <strain evidence="2 3">CECT 8897</strain>
    </source>
</reference>
<sequence length="152" mass="16296">MRSPISRRLSPLAAAVLLAATLPACGMAREPATAVQAAPALASAAPAKPIPDEEPAVTQEVAALLGELAAGRPQGHRFTEKAATTVLADVDQNLAPRLRECGIPVTLELLARTVDGEDRQYRYRLRCRAQPLLLDIVYNKAARVNRLQLLAE</sequence>
<dbReference type="RefSeq" id="WP_183441754.1">
    <property type="nucleotide sequence ID" value="NZ_JACHXD010000008.1"/>
</dbReference>
<dbReference type="Proteomes" id="UP000541535">
    <property type="component" value="Unassembled WGS sequence"/>
</dbReference>
<proteinExistence type="predicted"/>
<evidence type="ECO:0000313" key="2">
    <source>
        <dbReference type="EMBL" id="MBB3119947.1"/>
    </source>
</evidence>
<keyword evidence="1" id="KW-0732">Signal</keyword>
<dbReference type="AlphaFoldDB" id="A0A7W5FUP5"/>
<accession>A0A7W5FUP5</accession>
<evidence type="ECO:0000256" key="1">
    <source>
        <dbReference type="SAM" id="SignalP"/>
    </source>
</evidence>
<name>A0A7W5FUP5_9BURK</name>